<organism evidence="5 6">
    <name type="scientific">Antrihabitans stalactiti</name>
    <dbReference type="NCBI Taxonomy" id="2584121"/>
    <lineage>
        <taxon>Bacteria</taxon>
        <taxon>Bacillati</taxon>
        <taxon>Actinomycetota</taxon>
        <taxon>Actinomycetes</taxon>
        <taxon>Mycobacteriales</taxon>
        <taxon>Nocardiaceae</taxon>
        <taxon>Antrihabitans</taxon>
    </lineage>
</organism>
<accession>A0A848KGE9</accession>
<dbReference type="Proteomes" id="UP000535543">
    <property type="component" value="Unassembled WGS sequence"/>
</dbReference>
<dbReference type="EMBL" id="VCQU01000007">
    <property type="protein sequence ID" value="NMN97251.1"/>
    <property type="molecule type" value="Genomic_DNA"/>
</dbReference>
<dbReference type="InterPro" id="IPR023393">
    <property type="entry name" value="START-like_dom_sf"/>
</dbReference>
<dbReference type="Pfam" id="PF08327">
    <property type="entry name" value="AHSA1"/>
    <property type="match status" value="1"/>
</dbReference>
<dbReference type="InterPro" id="IPR013538">
    <property type="entry name" value="ASHA1/2-like_C"/>
</dbReference>
<feature type="domain" description="Activator of Hsp90 ATPase homologue 1/2-like C-terminal" evidence="4">
    <location>
        <begin position="248"/>
        <end position="364"/>
    </location>
</feature>
<dbReference type="PANTHER" id="PTHR43391">
    <property type="entry name" value="RETINOL DEHYDROGENASE-RELATED"/>
    <property type="match status" value="1"/>
</dbReference>
<dbReference type="RefSeq" id="WP_169589991.1">
    <property type="nucleotide sequence ID" value="NZ_VCQU01000007.1"/>
</dbReference>
<sequence length="536" mass="58384">MTIANKTVLITGANRGIGKALVEEALRRGASRVYAGTRGPSVHDDPRVTPLTLDITDPAQIAAAVEQVESLDVLVNNAGIALYDDLTDRSAIEQSLAVNLFGPLDVTHAFLPLLTRSRGAIVNALSLAAIAPLPIIPAYSISKSAALSMSQSMRALLAGRGVSVHAVITGPVDTDMNAGLDIPKASPESAARAIFDGVDSGEEEIFPDPLSETIAQAWRDGPAKALERQNAEYVVDRNYTATFTVDQSPAEVFAAITNVRGWWSEDIVGDTDKLNAVFDYHFRDVHRCTVQITELVPNERVVWTVLDNYFDFIDDKTEWKGTTITFEIAEKGDKTELNFTHHGLVPEYECYDVCSDGWGTYIKGSLWDLIETGKGKPNVGEAITDGERALASDRSYTKTFTVQQTPDEVFAAVNNVRGWWTGEIDGSTTDVGDEFTYRYEDLHVSKQKVTESVPGRRVVWQVLEGGPTFVGVANEWAGTSIEFDIVDQGDRTELRFTHVGLVPDYECFDACSDAWGGLVTGNLRDLIAVGALTSRA</sequence>
<evidence type="ECO:0000256" key="3">
    <source>
        <dbReference type="ARBA" id="ARBA00023002"/>
    </source>
</evidence>
<dbReference type="PROSITE" id="PS00061">
    <property type="entry name" value="ADH_SHORT"/>
    <property type="match status" value="1"/>
</dbReference>
<comment type="similarity">
    <text evidence="2">Belongs to the AHA1 family.</text>
</comment>
<comment type="caution">
    <text evidence="5">The sequence shown here is derived from an EMBL/GenBank/DDBJ whole genome shotgun (WGS) entry which is preliminary data.</text>
</comment>
<dbReference type="CDD" id="cd07814">
    <property type="entry name" value="SRPBCC_CalC_Aha1-like"/>
    <property type="match status" value="2"/>
</dbReference>
<keyword evidence="3" id="KW-0560">Oxidoreductase</keyword>
<proteinExistence type="inferred from homology"/>
<dbReference type="Gene3D" id="3.40.50.720">
    <property type="entry name" value="NAD(P)-binding Rossmann-like Domain"/>
    <property type="match status" value="1"/>
</dbReference>
<evidence type="ECO:0000313" key="5">
    <source>
        <dbReference type="EMBL" id="NMN97251.1"/>
    </source>
</evidence>
<dbReference type="SUPFAM" id="SSF51735">
    <property type="entry name" value="NAD(P)-binding Rossmann-fold domains"/>
    <property type="match status" value="1"/>
</dbReference>
<reference evidence="5 6" key="1">
    <citation type="submission" date="2019-05" db="EMBL/GenBank/DDBJ databases">
        <authorList>
            <person name="Lee S.D."/>
        </authorList>
    </citation>
    <scope>NUCLEOTIDE SEQUENCE [LARGE SCALE GENOMIC DNA]</scope>
    <source>
        <strain evidence="5 6">YC2-7</strain>
    </source>
</reference>
<dbReference type="InterPro" id="IPR002347">
    <property type="entry name" value="SDR_fam"/>
</dbReference>
<name>A0A848KGE9_9NOCA</name>
<reference evidence="5 6" key="2">
    <citation type="submission" date="2020-06" db="EMBL/GenBank/DDBJ databases">
        <title>Antribacter stalactiti gen. nov., sp. nov., a new member of the family Nacardiaceae isolated from a cave.</title>
        <authorList>
            <person name="Kim I.S."/>
        </authorList>
    </citation>
    <scope>NUCLEOTIDE SEQUENCE [LARGE SCALE GENOMIC DNA]</scope>
    <source>
        <strain evidence="5 6">YC2-7</strain>
    </source>
</reference>
<evidence type="ECO:0000313" key="6">
    <source>
        <dbReference type="Proteomes" id="UP000535543"/>
    </source>
</evidence>
<dbReference type="Gene3D" id="3.30.530.20">
    <property type="match status" value="2"/>
</dbReference>
<protein>
    <submittedName>
        <fullName evidence="5">SDR family NAD(P)-dependent oxidoreductase</fullName>
    </submittedName>
</protein>
<dbReference type="Pfam" id="PF00106">
    <property type="entry name" value="adh_short"/>
    <property type="match status" value="1"/>
</dbReference>
<gene>
    <name evidence="5" type="ORF">FGL95_19625</name>
</gene>
<dbReference type="PRINTS" id="PR00080">
    <property type="entry name" value="SDRFAMILY"/>
</dbReference>
<comment type="similarity">
    <text evidence="1">Belongs to the short-chain dehydrogenases/reductases (SDR) family.</text>
</comment>
<dbReference type="AlphaFoldDB" id="A0A848KGE9"/>
<dbReference type="InterPro" id="IPR020904">
    <property type="entry name" value="Sc_DH/Rdtase_CS"/>
</dbReference>
<evidence type="ECO:0000256" key="1">
    <source>
        <dbReference type="ARBA" id="ARBA00006484"/>
    </source>
</evidence>
<dbReference type="GO" id="GO:0016491">
    <property type="term" value="F:oxidoreductase activity"/>
    <property type="evidence" value="ECO:0007669"/>
    <property type="project" value="UniProtKB-KW"/>
</dbReference>
<dbReference type="GO" id="GO:0005829">
    <property type="term" value="C:cytosol"/>
    <property type="evidence" value="ECO:0007669"/>
    <property type="project" value="TreeGrafter"/>
</dbReference>
<dbReference type="PRINTS" id="PR00081">
    <property type="entry name" value="GDHRDH"/>
</dbReference>
<dbReference type="SUPFAM" id="SSF55961">
    <property type="entry name" value="Bet v1-like"/>
    <property type="match status" value="2"/>
</dbReference>
<keyword evidence="6" id="KW-1185">Reference proteome</keyword>
<evidence type="ECO:0000259" key="4">
    <source>
        <dbReference type="Pfam" id="PF08327"/>
    </source>
</evidence>
<dbReference type="InterPro" id="IPR036291">
    <property type="entry name" value="NAD(P)-bd_dom_sf"/>
</dbReference>
<dbReference type="PANTHER" id="PTHR43391:SF91">
    <property type="entry name" value="OS04G0390700 PROTEIN"/>
    <property type="match status" value="1"/>
</dbReference>
<evidence type="ECO:0000256" key="2">
    <source>
        <dbReference type="ARBA" id="ARBA00006817"/>
    </source>
</evidence>